<accession>A0A336MHC3</accession>
<dbReference type="Gene3D" id="3.30.420.10">
    <property type="entry name" value="Ribonuclease H-like superfamily/Ribonuclease H"/>
    <property type="match status" value="1"/>
</dbReference>
<dbReference type="InterPro" id="IPR002562">
    <property type="entry name" value="3'-5'_exonuclease_dom"/>
</dbReference>
<dbReference type="Pfam" id="PF01612">
    <property type="entry name" value="DNA_pol_A_exo1"/>
    <property type="match status" value="1"/>
</dbReference>
<dbReference type="EMBL" id="UFQT01001272">
    <property type="protein sequence ID" value="SSX29794.1"/>
    <property type="molecule type" value="Genomic_DNA"/>
</dbReference>
<protein>
    <submittedName>
        <fullName evidence="2">CSON001715 protein</fullName>
    </submittedName>
</protein>
<evidence type="ECO:0000259" key="1">
    <source>
        <dbReference type="Pfam" id="PF01612"/>
    </source>
</evidence>
<dbReference type="InterPro" id="IPR036397">
    <property type="entry name" value="RNaseH_sf"/>
</dbReference>
<dbReference type="GO" id="GO:0008408">
    <property type="term" value="F:3'-5' exonuclease activity"/>
    <property type="evidence" value="ECO:0007669"/>
    <property type="project" value="InterPro"/>
</dbReference>
<dbReference type="PANTHER" id="PTHR47765:SF2">
    <property type="entry name" value="EXONUCLEASE MUT-7 HOMOLOG"/>
    <property type="match status" value="1"/>
</dbReference>
<dbReference type="OMA" id="CSNWANR"/>
<name>A0A336MHC3_CULSO</name>
<dbReference type="SUPFAM" id="SSF53098">
    <property type="entry name" value="Ribonuclease H-like"/>
    <property type="match status" value="1"/>
</dbReference>
<proteinExistence type="predicted"/>
<dbReference type="PANTHER" id="PTHR47765">
    <property type="entry name" value="3'-5' EXONUCLEASE DOMAIN-CONTAINING PROTEIN"/>
    <property type="match status" value="1"/>
</dbReference>
<sequence>MNSNMSNEKVLNCKPAGYEDDYDDEFKFNSSGSSQESGRIRIVKGLGHQARLNKEDFDITLPPDVQNWLTAFSKTFNTFKKGAVVSQGIRMFFGTRPDLFEIVLKLYANLPGSTNPKSGTFAFTLIKELDAYLKCYDPNVIASMKKFISDDTKMVAFNFFHNQNQLFNVVCECYDLKSSREIFIGRIRELISEQKYKDACQSACDLELYEGFSIHDFLIPLILQDKMSVAEKYLGMAYKLQCELVTFLDSWLDHSQPFANFYDNYLGKRDIMGVNYSKLHRKTLKKLVKRYAEMYKINKDLTPFLQEMDAYGMLQLLLNKKYVENSLKDWDEYIKETVPTHSNRLIEELINACCDYNDIPEAAKWVTYFNVDTSCNNYPIRLEEYLKKKSNTKLNEAKDNAKSDYDVVEVPPEVMQYSIDPEKIRVINTMDNFYKMIGDLLNFNTLGFDCEWKFRESDIDLIQLSSKSRVYLIDVKVLKSILSDEDWRKLGRKIFRNEEILKLGFSQASDIAMIKKTLPGLCITYEKSTSYMDLQKLWRYLQEIPGFKLPFTDNSLGRAKQDLRQLTHLCLGQPLDKNQQFSNWAKRPLTAEQILYAASDAYCLLEIFDVLKTEAARLKVDLSDYELCKKLK</sequence>
<evidence type="ECO:0000313" key="2">
    <source>
        <dbReference type="EMBL" id="SSX29794.1"/>
    </source>
</evidence>
<dbReference type="AlphaFoldDB" id="A0A336MHC3"/>
<gene>
    <name evidence="2" type="primary">CSON001715</name>
</gene>
<organism evidence="2">
    <name type="scientific">Culicoides sonorensis</name>
    <name type="common">Biting midge</name>
    <dbReference type="NCBI Taxonomy" id="179676"/>
    <lineage>
        <taxon>Eukaryota</taxon>
        <taxon>Metazoa</taxon>
        <taxon>Ecdysozoa</taxon>
        <taxon>Arthropoda</taxon>
        <taxon>Hexapoda</taxon>
        <taxon>Insecta</taxon>
        <taxon>Pterygota</taxon>
        <taxon>Neoptera</taxon>
        <taxon>Endopterygota</taxon>
        <taxon>Diptera</taxon>
        <taxon>Nematocera</taxon>
        <taxon>Chironomoidea</taxon>
        <taxon>Ceratopogonidae</taxon>
        <taxon>Ceratopogoninae</taxon>
        <taxon>Culicoides</taxon>
        <taxon>Monoculicoides</taxon>
    </lineage>
</organism>
<feature type="domain" description="3'-5' exonuclease" evidence="1">
    <location>
        <begin position="425"/>
        <end position="614"/>
    </location>
</feature>
<reference evidence="2" key="1">
    <citation type="submission" date="2018-07" db="EMBL/GenBank/DDBJ databases">
        <authorList>
            <person name="Quirk P.G."/>
            <person name="Krulwich T.A."/>
        </authorList>
    </citation>
    <scope>NUCLEOTIDE SEQUENCE</scope>
</reference>
<dbReference type="GO" id="GO:0006139">
    <property type="term" value="P:nucleobase-containing compound metabolic process"/>
    <property type="evidence" value="ECO:0007669"/>
    <property type="project" value="InterPro"/>
</dbReference>
<dbReference type="VEuPathDB" id="VectorBase:CSON001715"/>
<dbReference type="InterPro" id="IPR052408">
    <property type="entry name" value="Exonuclease_MUT-7-like"/>
</dbReference>
<dbReference type="GO" id="GO:0003676">
    <property type="term" value="F:nucleic acid binding"/>
    <property type="evidence" value="ECO:0007669"/>
    <property type="project" value="InterPro"/>
</dbReference>
<dbReference type="InterPro" id="IPR012337">
    <property type="entry name" value="RNaseH-like_sf"/>
</dbReference>